<dbReference type="PROSITE" id="PS50041">
    <property type="entry name" value="C_TYPE_LECTIN_2"/>
    <property type="match status" value="1"/>
</dbReference>
<dbReference type="Gene3D" id="3.10.100.10">
    <property type="entry name" value="Mannose-Binding Protein A, subunit A"/>
    <property type="match status" value="2"/>
</dbReference>
<dbReference type="Proteomes" id="UP000887566">
    <property type="component" value="Unplaced"/>
</dbReference>
<dbReference type="SMART" id="SM00034">
    <property type="entry name" value="CLECT"/>
    <property type="match status" value="2"/>
</dbReference>
<feature type="chain" id="PRO_5037196586" evidence="1">
    <location>
        <begin position="18"/>
        <end position="336"/>
    </location>
</feature>
<proteinExistence type="predicted"/>
<name>A0A914X4C3_9BILA</name>
<dbReference type="InterPro" id="IPR016186">
    <property type="entry name" value="C-type_lectin-like/link_sf"/>
</dbReference>
<accession>A0A914X4C3</accession>
<evidence type="ECO:0000259" key="2">
    <source>
        <dbReference type="PROSITE" id="PS50041"/>
    </source>
</evidence>
<dbReference type="AlphaFoldDB" id="A0A914X4C3"/>
<feature type="signal peptide" evidence="1">
    <location>
        <begin position="1"/>
        <end position="17"/>
    </location>
</feature>
<feature type="domain" description="C-type lectin" evidence="2">
    <location>
        <begin position="189"/>
        <end position="316"/>
    </location>
</feature>
<evidence type="ECO:0000256" key="1">
    <source>
        <dbReference type="SAM" id="SignalP"/>
    </source>
</evidence>
<dbReference type="InterPro" id="IPR016187">
    <property type="entry name" value="CTDL_fold"/>
</dbReference>
<keyword evidence="3" id="KW-1185">Reference proteome</keyword>
<dbReference type="InterPro" id="IPR001304">
    <property type="entry name" value="C-type_lectin-like"/>
</dbReference>
<sequence length="336" mass="37602">MWFSLAILLFIFPTVTAITDLQVNCTGPDRRYNDTSCYVMVKTVKRHTIAKLLCNHYFGYSGHLYHIRNAAAQAVTKELISTYSNANDKIFTGLEPINESAALNDQNNWAHYYRDGTFVSATNLPWAPGQPSTNNRVYYQPSSDKIFTQAEPTTSFYICEYEEALKQPVTDLEQKCFNLMIGSDFTWFVNDVCYVLQAAVSKTYNNAKVSCNAFSGYYGHLTHIRTMEEVWMADALRTATGVTYARLGIEQTNLSSTNASIGWYLTTPTNQSMPATFLPWASSNPTANKRTVAVSSGYRKIFVTVDNATAYPFLCQYGRSTLSASTGTPGKSTFFL</sequence>
<reference evidence="4" key="1">
    <citation type="submission" date="2022-11" db="UniProtKB">
        <authorList>
            <consortium name="WormBaseParasite"/>
        </authorList>
    </citation>
    <scope>IDENTIFICATION</scope>
</reference>
<organism evidence="3 4">
    <name type="scientific">Plectus sambesii</name>
    <dbReference type="NCBI Taxonomy" id="2011161"/>
    <lineage>
        <taxon>Eukaryota</taxon>
        <taxon>Metazoa</taxon>
        <taxon>Ecdysozoa</taxon>
        <taxon>Nematoda</taxon>
        <taxon>Chromadorea</taxon>
        <taxon>Plectida</taxon>
        <taxon>Plectina</taxon>
        <taxon>Plectoidea</taxon>
        <taxon>Plectidae</taxon>
        <taxon>Plectus</taxon>
    </lineage>
</organism>
<dbReference type="CDD" id="cd00037">
    <property type="entry name" value="CLECT"/>
    <property type="match status" value="2"/>
</dbReference>
<evidence type="ECO:0000313" key="3">
    <source>
        <dbReference type="Proteomes" id="UP000887566"/>
    </source>
</evidence>
<dbReference type="WBParaSite" id="PSAMB.scaffold6369size9618.g28422.t1">
    <property type="protein sequence ID" value="PSAMB.scaffold6369size9618.g28422.t1"/>
    <property type="gene ID" value="PSAMB.scaffold6369size9618.g28422"/>
</dbReference>
<dbReference type="SUPFAM" id="SSF56436">
    <property type="entry name" value="C-type lectin-like"/>
    <property type="match status" value="2"/>
</dbReference>
<evidence type="ECO:0000313" key="4">
    <source>
        <dbReference type="WBParaSite" id="PSAMB.scaffold6369size9618.g28422.t1"/>
    </source>
</evidence>
<keyword evidence="1" id="KW-0732">Signal</keyword>
<protein>
    <submittedName>
        <fullName evidence="4">C-type lectin domain-containing protein</fullName>
    </submittedName>
</protein>